<reference evidence="2 3" key="1">
    <citation type="submission" date="2019-03" db="EMBL/GenBank/DDBJ databases">
        <title>Genomic Encyclopedia of Type Strains, Phase IV (KMG-IV): sequencing the most valuable type-strain genomes for metagenomic binning, comparative biology and taxonomic classification.</title>
        <authorList>
            <person name="Goeker M."/>
        </authorList>
    </citation>
    <scope>NUCLEOTIDE SEQUENCE [LARGE SCALE GENOMIC DNA]</scope>
    <source>
        <strain evidence="2 3">DSM 100556</strain>
    </source>
</reference>
<feature type="transmembrane region" description="Helical" evidence="1">
    <location>
        <begin position="115"/>
        <end position="135"/>
    </location>
</feature>
<feature type="transmembrane region" description="Helical" evidence="1">
    <location>
        <begin position="21"/>
        <end position="41"/>
    </location>
</feature>
<keyword evidence="1" id="KW-0472">Membrane</keyword>
<keyword evidence="1" id="KW-1133">Transmembrane helix</keyword>
<evidence type="ECO:0000313" key="2">
    <source>
        <dbReference type="EMBL" id="TCL57205.1"/>
    </source>
</evidence>
<gene>
    <name evidence="2" type="ORF">EDD76_10967</name>
</gene>
<dbReference type="AlphaFoldDB" id="A0A4R1QWK7"/>
<comment type="caution">
    <text evidence="2">The sequence shown here is derived from an EMBL/GenBank/DDBJ whole genome shotgun (WGS) entry which is preliminary data.</text>
</comment>
<accession>A0A4R1QWK7</accession>
<proteinExistence type="predicted"/>
<dbReference type="OrthoDB" id="2339365at2"/>
<feature type="transmembrane region" description="Helical" evidence="1">
    <location>
        <begin position="191"/>
        <end position="213"/>
    </location>
</feature>
<dbReference type="RefSeq" id="WP_031391792.1">
    <property type="nucleotide sequence ID" value="NZ_JPNB01000002.1"/>
</dbReference>
<evidence type="ECO:0000256" key="1">
    <source>
        <dbReference type="SAM" id="Phobius"/>
    </source>
</evidence>
<keyword evidence="3" id="KW-1185">Reference proteome</keyword>
<dbReference type="EMBL" id="SLUO01000009">
    <property type="protein sequence ID" value="TCL57205.1"/>
    <property type="molecule type" value="Genomic_DNA"/>
</dbReference>
<feature type="transmembrane region" description="Helical" evidence="1">
    <location>
        <begin position="142"/>
        <end position="162"/>
    </location>
</feature>
<sequence>MVTFLNNMRIAEHKLSIWKQVIYTIGILSLGIILGAASKYLDCTPSNELPYWIEKLDFRNFFGRFAIWIFLAVCISIYSNTSVRATVNVFVFFVGMVGSYYLYSKYIAGFFPSSYALIWIGFTIISPLLAFICWYAKGSGKVPFIISAGIIAVLFNTAFAYGFGYFDVKSPLELTVFVLAIIILRRTVKETIIMAGMGAVIAFVLNSIVPFQFW</sequence>
<feature type="transmembrane region" description="Helical" evidence="1">
    <location>
        <begin position="85"/>
        <end position="103"/>
    </location>
</feature>
<name>A0A4R1QWK7_9FIRM</name>
<dbReference type="Proteomes" id="UP000295718">
    <property type="component" value="Unassembled WGS sequence"/>
</dbReference>
<keyword evidence="1" id="KW-0812">Transmembrane</keyword>
<feature type="transmembrane region" description="Helical" evidence="1">
    <location>
        <begin position="168"/>
        <end position="184"/>
    </location>
</feature>
<protein>
    <submittedName>
        <fullName evidence="2">Uncharacterized protein</fullName>
    </submittedName>
</protein>
<organism evidence="2 3">
    <name type="scientific">Kineothrix alysoides</name>
    <dbReference type="NCBI Taxonomy" id="1469948"/>
    <lineage>
        <taxon>Bacteria</taxon>
        <taxon>Bacillati</taxon>
        <taxon>Bacillota</taxon>
        <taxon>Clostridia</taxon>
        <taxon>Lachnospirales</taxon>
        <taxon>Lachnospiraceae</taxon>
        <taxon>Kineothrix</taxon>
    </lineage>
</organism>
<feature type="transmembrane region" description="Helical" evidence="1">
    <location>
        <begin position="61"/>
        <end position="78"/>
    </location>
</feature>
<evidence type="ECO:0000313" key="3">
    <source>
        <dbReference type="Proteomes" id="UP000295718"/>
    </source>
</evidence>